<reference evidence="1" key="1">
    <citation type="submission" date="2022-11" db="EMBL/GenBank/DDBJ databases">
        <title>Biodiversity and phylogenetic relationships of bacteria.</title>
        <authorList>
            <person name="Machado R.A.R."/>
            <person name="Bhat A."/>
            <person name="Loulou A."/>
            <person name="Kallel S."/>
        </authorList>
    </citation>
    <scope>NUCLEOTIDE SEQUENCE</scope>
    <source>
        <strain evidence="1">K-TC2</strain>
    </source>
</reference>
<accession>A0A9X3E2S5</accession>
<organism evidence="1 2">
    <name type="scientific">Kaistia nematophila</name>
    <dbReference type="NCBI Taxonomy" id="2994654"/>
    <lineage>
        <taxon>Bacteria</taxon>
        <taxon>Pseudomonadati</taxon>
        <taxon>Pseudomonadota</taxon>
        <taxon>Alphaproteobacteria</taxon>
        <taxon>Hyphomicrobiales</taxon>
        <taxon>Kaistiaceae</taxon>
        <taxon>Kaistia</taxon>
    </lineage>
</organism>
<dbReference type="EC" id="2.4.-.-" evidence="1"/>
<protein>
    <submittedName>
        <fullName evidence="1">Glycosyltransferase</fullName>
        <ecNumber evidence="1">2.4.-.-</ecNumber>
    </submittedName>
</protein>
<dbReference type="PANTHER" id="PTHR12526">
    <property type="entry name" value="GLYCOSYLTRANSFERASE"/>
    <property type="match status" value="1"/>
</dbReference>
<dbReference type="GO" id="GO:0016757">
    <property type="term" value="F:glycosyltransferase activity"/>
    <property type="evidence" value="ECO:0007669"/>
    <property type="project" value="UniProtKB-KW"/>
</dbReference>
<keyword evidence="1" id="KW-0328">Glycosyltransferase</keyword>
<evidence type="ECO:0000313" key="1">
    <source>
        <dbReference type="EMBL" id="MCX5569587.1"/>
    </source>
</evidence>
<comment type="caution">
    <text evidence="1">The sequence shown here is derived from an EMBL/GenBank/DDBJ whole genome shotgun (WGS) entry which is preliminary data.</text>
</comment>
<dbReference type="SUPFAM" id="SSF53756">
    <property type="entry name" value="UDP-Glycosyltransferase/glycogen phosphorylase"/>
    <property type="match status" value="1"/>
</dbReference>
<name>A0A9X3E2S5_9HYPH</name>
<proteinExistence type="predicted"/>
<dbReference type="Pfam" id="PF13692">
    <property type="entry name" value="Glyco_trans_1_4"/>
    <property type="match status" value="1"/>
</dbReference>
<dbReference type="RefSeq" id="WP_266338548.1">
    <property type="nucleotide sequence ID" value="NZ_JAPKNK010000003.1"/>
</dbReference>
<sequence length="406" mass="45010">MRFHVVALPHTHVTDAFSACAFTMKVKNFCRMMIERGHDVVLYAGEQNAAPVTEHVVCIDEAARAAHVGARHYTEAPWEPSSAAWSAFLANAIAGIRVRAGQRDFICLIGGYAQKAISDAFPAHLCVEIGVGYGGCFLPFKVFESYAWMHTVYGARSMNNPCGVDGTWFDAVIPGYLDPAEFPVDIKEKRMAIEAGYPNSIARYGVIDWGLCDRTPQDRARTKHQRHLFYATHDKDTHDPLDYFLFVGRLIDRKGYATAQEVCRRLGKRLVLAGPGEQSGYGEFVGVVGPEERGDLMAGATAVFAPTTYIEPFGNVAIEAMACGTPVITTDWGAFTETNIHGVTGFRCRSLAEFIDAARRAPSLHRSVIRKHALDHYSLDVIGAQYERYFERLLTLWGEGWYQLAA</sequence>
<keyword evidence="2" id="KW-1185">Reference proteome</keyword>
<dbReference type="AlphaFoldDB" id="A0A9X3E2S5"/>
<dbReference type="Gene3D" id="3.40.50.2000">
    <property type="entry name" value="Glycogen Phosphorylase B"/>
    <property type="match status" value="1"/>
</dbReference>
<keyword evidence="1" id="KW-0808">Transferase</keyword>
<dbReference type="Proteomes" id="UP001144805">
    <property type="component" value="Unassembled WGS sequence"/>
</dbReference>
<gene>
    <name evidence="1" type="ORF">OSH07_10325</name>
</gene>
<dbReference type="EMBL" id="JAPKNK010000003">
    <property type="protein sequence ID" value="MCX5569587.1"/>
    <property type="molecule type" value="Genomic_DNA"/>
</dbReference>
<evidence type="ECO:0000313" key="2">
    <source>
        <dbReference type="Proteomes" id="UP001144805"/>
    </source>
</evidence>